<dbReference type="AlphaFoldDB" id="A0A2P5K8J3"/>
<keyword evidence="2" id="KW-1185">Reference proteome</keyword>
<gene>
    <name evidence="1" type="ORF">B0O95_112112</name>
</gene>
<comment type="caution">
    <text evidence="1">The sequence shown here is derived from an EMBL/GenBank/DDBJ whole genome shotgun (WGS) entry which is preliminary data.</text>
</comment>
<name>A0A2P5K8J3_9BURK</name>
<reference evidence="1 2" key="1">
    <citation type="submission" date="2018-01" db="EMBL/GenBank/DDBJ databases">
        <title>Genomic Encyclopedia of Type Strains, Phase III (KMG-III): the genomes of soil and plant-associated and newly described type strains.</title>
        <authorList>
            <person name="Whitman W."/>
        </authorList>
    </citation>
    <scope>NUCLEOTIDE SEQUENCE [LARGE SCALE GENOMIC DNA]</scope>
    <source>
        <strain evidence="1 2">HKI456</strain>
    </source>
</reference>
<protein>
    <submittedName>
        <fullName evidence="1">Uncharacterized protein</fullName>
    </submittedName>
</protein>
<evidence type="ECO:0000313" key="2">
    <source>
        <dbReference type="Proteomes" id="UP000243096"/>
    </source>
</evidence>
<dbReference type="Proteomes" id="UP000243096">
    <property type="component" value="Unassembled WGS sequence"/>
</dbReference>
<organism evidence="1 2">
    <name type="scientific">Mycetohabitans endofungorum</name>
    <dbReference type="NCBI Taxonomy" id="417203"/>
    <lineage>
        <taxon>Bacteria</taxon>
        <taxon>Pseudomonadati</taxon>
        <taxon>Pseudomonadota</taxon>
        <taxon>Betaproteobacteria</taxon>
        <taxon>Burkholderiales</taxon>
        <taxon>Burkholderiaceae</taxon>
        <taxon>Mycetohabitans</taxon>
    </lineage>
</organism>
<proteinExistence type="predicted"/>
<dbReference type="EMBL" id="PRDW01000012">
    <property type="protein sequence ID" value="PPB82935.1"/>
    <property type="molecule type" value="Genomic_DNA"/>
</dbReference>
<accession>A0A2P5K8J3</accession>
<evidence type="ECO:0000313" key="1">
    <source>
        <dbReference type="EMBL" id="PPB82935.1"/>
    </source>
</evidence>
<sequence length="87" mass="10206">MLNELACEFKPTAQNLINRVMRADRHTDMRHDGTTTAERQELTRLSRNFRQPAMERDILSYTAAWFARETKAAPPEGYRLIKVNRAR</sequence>